<feature type="signal peptide" evidence="12">
    <location>
        <begin position="1"/>
        <end position="17"/>
    </location>
</feature>
<comment type="cofactor">
    <cofactor evidence="1">
        <name>Co(2+)</name>
        <dbReference type="ChEBI" id="CHEBI:48828"/>
    </cofactor>
</comment>
<dbReference type="PANTHER" id="PTHR46471">
    <property type="entry name" value="CHITIN DEACETYLASE"/>
    <property type="match status" value="1"/>
</dbReference>
<keyword evidence="3" id="KW-1003">Cell membrane</keyword>
<keyword evidence="4" id="KW-0325">Glycoprotein</keyword>
<evidence type="ECO:0000313" key="15">
    <source>
        <dbReference type="Proteomes" id="UP000307440"/>
    </source>
</evidence>
<keyword evidence="10" id="KW-0449">Lipoprotein</keyword>
<name>A0A5C3KDE0_COPMA</name>
<comment type="subcellular location">
    <subcellularLocation>
        <location evidence="2">Cell membrane</location>
        <topology evidence="2">Lipid-anchor</topology>
        <topology evidence="2">GPI-anchor</topology>
    </subcellularLocation>
</comment>
<dbReference type="STRING" id="230819.A0A5C3KDE0"/>
<evidence type="ECO:0000256" key="11">
    <source>
        <dbReference type="ARBA" id="ARBA00023316"/>
    </source>
</evidence>
<dbReference type="GO" id="GO:0098552">
    <property type="term" value="C:side of membrane"/>
    <property type="evidence" value="ECO:0007669"/>
    <property type="project" value="UniProtKB-KW"/>
</dbReference>
<evidence type="ECO:0000256" key="8">
    <source>
        <dbReference type="ARBA" id="ARBA00023136"/>
    </source>
</evidence>
<keyword evidence="7 14" id="KW-0378">Hydrolase</keyword>
<accession>A0A5C3KDE0</accession>
<evidence type="ECO:0000256" key="1">
    <source>
        <dbReference type="ARBA" id="ARBA00001941"/>
    </source>
</evidence>
<keyword evidence="5" id="KW-0479">Metal-binding</keyword>
<dbReference type="GO" id="GO:0005975">
    <property type="term" value="P:carbohydrate metabolic process"/>
    <property type="evidence" value="ECO:0007669"/>
    <property type="project" value="InterPro"/>
</dbReference>
<keyword evidence="6 12" id="KW-0732">Signal</keyword>
<dbReference type="GO" id="GO:0071555">
    <property type="term" value="P:cell wall organization"/>
    <property type="evidence" value="ECO:0007669"/>
    <property type="project" value="UniProtKB-KW"/>
</dbReference>
<evidence type="ECO:0000256" key="2">
    <source>
        <dbReference type="ARBA" id="ARBA00004609"/>
    </source>
</evidence>
<dbReference type="GO" id="GO:0005886">
    <property type="term" value="C:plasma membrane"/>
    <property type="evidence" value="ECO:0007669"/>
    <property type="project" value="UniProtKB-SubCell"/>
</dbReference>
<keyword evidence="11" id="KW-0961">Cell wall biogenesis/degradation</keyword>
<dbReference type="GO" id="GO:0016810">
    <property type="term" value="F:hydrolase activity, acting on carbon-nitrogen (but not peptide) bonds"/>
    <property type="evidence" value="ECO:0007669"/>
    <property type="project" value="InterPro"/>
</dbReference>
<dbReference type="Proteomes" id="UP000307440">
    <property type="component" value="Unassembled WGS sequence"/>
</dbReference>
<dbReference type="CDD" id="cd10951">
    <property type="entry name" value="CE4_ClCDA_like"/>
    <property type="match status" value="1"/>
</dbReference>
<evidence type="ECO:0000256" key="12">
    <source>
        <dbReference type="SAM" id="SignalP"/>
    </source>
</evidence>
<dbReference type="PANTHER" id="PTHR46471:SF2">
    <property type="entry name" value="CHITIN DEACETYLASE-RELATED"/>
    <property type="match status" value="1"/>
</dbReference>
<dbReference type="AlphaFoldDB" id="A0A5C3KDE0"/>
<dbReference type="SUPFAM" id="SSF88713">
    <property type="entry name" value="Glycoside hydrolase/deacetylase"/>
    <property type="match status" value="1"/>
</dbReference>
<dbReference type="Gene3D" id="3.20.20.370">
    <property type="entry name" value="Glycoside hydrolase/deacetylase"/>
    <property type="match status" value="1"/>
</dbReference>
<dbReference type="EMBL" id="ML210466">
    <property type="protein sequence ID" value="TFK17757.1"/>
    <property type="molecule type" value="Genomic_DNA"/>
</dbReference>
<protein>
    <submittedName>
        <fullName evidence="14">Glycoside hydrolase/deacetylase</fullName>
    </submittedName>
</protein>
<evidence type="ECO:0000256" key="6">
    <source>
        <dbReference type="ARBA" id="ARBA00022729"/>
    </source>
</evidence>
<dbReference type="PROSITE" id="PS51677">
    <property type="entry name" value="NODB"/>
    <property type="match status" value="1"/>
</dbReference>
<evidence type="ECO:0000256" key="4">
    <source>
        <dbReference type="ARBA" id="ARBA00022622"/>
    </source>
</evidence>
<keyword evidence="4" id="KW-0336">GPI-anchor</keyword>
<gene>
    <name evidence="14" type="ORF">FA15DRAFT_628565</name>
</gene>
<evidence type="ECO:0000256" key="5">
    <source>
        <dbReference type="ARBA" id="ARBA00022723"/>
    </source>
</evidence>
<evidence type="ECO:0000256" key="9">
    <source>
        <dbReference type="ARBA" id="ARBA00023277"/>
    </source>
</evidence>
<keyword evidence="9" id="KW-0119">Carbohydrate metabolism</keyword>
<sequence>MIMRPSVFVTFVATILAGSLDIARGTMQLAARSPARVYGKCTVPNSVALTFDDGPYVYLNDLVTLLNRESVKGTFFFNGNNWACIYNPSLTDSINLAYHSGHQIASHTWGHKRMTNLTWDKMHDEMWRVEQALLRILGVSPAFMRPPYGEYNPTLLEAASMRNQSIVNWDFDSEDGKSATVVRQKALYDEAIARRPSTILSLQHEVHNTSVYETLPYAIRKLKAAGYKFLTVAECLGGLPPYGHVGKPEVRNANWTCNQALLI</sequence>
<evidence type="ECO:0000256" key="7">
    <source>
        <dbReference type="ARBA" id="ARBA00022801"/>
    </source>
</evidence>
<evidence type="ECO:0000256" key="3">
    <source>
        <dbReference type="ARBA" id="ARBA00022475"/>
    </source>
</evidence>
<organism evidence="14 15">
    <name type="scientific">Coprinopsis marcescibilis</name>
    <name type="common">Agaric fungus</name>
    <name type="synonym">Psathyrella marcescibilis</name>
    <dbReference type="NCBI Taxonomy" id="230819"/>
    <lineage>
        <taxon>Eukaryota</taxon>
        <taxon>Fungi</taxon>
        <taxon>Dikarya</taxon>
        <taxon>Basidiomycota</taxon>
        <taxon>Agaricomycotina</taxon>
        <taxon>Agaricomycetes</taxon>
        <taxon>Agaricomycetidae</taxon>
        <taxon>Agaricales</taxon>
        <taxon>Agaricineae</taxon>
        <taxon>Psathyrellaceae</taxon>
        <taxon>Coprinopsis</taxon>
    </lineage>
</organism>
<dbReference type="InterPro" id="IPR002509">
    <property type="entry name" value="NODB_dom"/>
</dbReference>
<dbReference type="GO" id="GO:0046872">
    <property type="term" value="F:metal ion binding"/>
    <property type="evidence" value="ECO:0007669"/>
    <property type="project" value="UniProtKB-KW"/>
</dbReference>
<keyword evidence="15" id="KW-1185">Reference proteome</keyword>
<proteinExistence type="predicted"/>
<feature type="chain" id="PRO_5022807201" evidence="12">
    <location>
        <begin position="18"/>
        <end position="263"/>
    </location>
</feature>
<dbReference type="InterPro" id="IPR011330">
    <property type="entry name" value="Glyco_hydro/deAcase_b/a-brl"/>
</dbReference>
<dbReference type="OrthoDB" id="2125469at2759"/>
<evidence type="ECO:0000259" key="13">
    <source>
        <dbReference type="PROSITE" id="PS51677"/>
    </source>
</evidence>
<evidence type="ECO:0000313" key="14">
    <source>
        <dbReference type="EMBL" id="TFK17757.1"/>
    </source>
</evidence>
<feature type="domain" description="NodB homology" evidence="13">
    <location>
        <begin position="45"/>
        <end position="230"/>
    </location>
</feature>
<evidence type="ECO:0000256" key="10">
    <source>
        <dbReference type="ARBA" id="ARBA00023288"/>
    </source>
</evidence>
<reference evidence="14 15" key="1">
    <citation type="journal article" date="2019" name="Nat. Ecol. Evol.">
        <title>Megaphylogeny resolves global patterns of mushroom evolution.</title>
        <authorList>
            <person name="Varga T."/>
            <person name="Krizsan K."/>
            <person name="Foldi C."/>
            <person name="Dima B."/>
            <person name="Sanchez-Garcia M."/>
            <person name="Sanchez-Ramirez S."/>
            <person name="Szollosi G.J."/>
            <person name="Szarkandi J.G."/>
            <person name="Papp V."/>
            <person name="Albert L."/>
            <person name="Andreopoulos W."/>
            <person name="Angelini C."/>
            <person name="Antonin V."/>
            <person name="Barry K.W."/>
            <person name="Bougher N.L."/>
            <person name="Buchanan P."/>
            <person name="Buyck B."/>
            <person name="Bense V."/>
            <person name="Catcheside P."/>
            <person name="Chovatia M."/>
            <person name="Cooper J."/>
            <person name="Damon W."/>
            <person name="Desjardin D."/>
            <person name="Finy P."/>
            <person name="Geml J."/>
            <person name="Haridas S."/>
            <person name="Hughes K."/>
            <person name="Justo A."/>
            <person name="Karasinski D."/>
            <person name="Kautmanova I."/>
            <person name="Kiss B."/>
            <person name="Kocsube S."/>
            <person name="Kotiranta H."/>
            <person name="LaButti K.M."/>
            <person name="Lechner B.E."/>
            <person name="Liimatainen K."/>
            <person name="Lipzen A."/>
            <person name="Lukacs Z."/>
            <person name="Mihaltcheva S."/>
            <person name="Morgado L.N."/>
            <person name="Niskanen T."/>
            <person name="Noordeloos M.E."/>
            <person name="Ohm R.A."/>
            <person name="Ortiz-Santana B."/>
            <person name="Ovrebo C."/>
            <person name="Racz N."/>
            <person name="Riley R."/>
            <person name="Savchenko A."/>
            <person name="Shiryaev A."/>
            <person name="Soop K."/>
            <person name="Spirin V."/>
            <person name="Szebenyi C."/>
            <person name="Tomsovsky M."/>
            <person name="Tulloss R.E."/>
            <person name="Uehling J."/>
            <person name="Grigoriev I.V."/>
            <person name="Vagvolgyi C."/>
            <person name="Papp T."/>
            <person name="Martin F.M."/>
            <person name="Miettinen O."/>
            <person name="Hibbett D.S."/>
            <person name="Nagy L.G."/>
        </authorList>
    </citation>
    <scope>NUCLEOTIDE SEQUENCE [LARGE SCALE GENOMIC DNA]</scope>
    <source>
        <strain evidence="14 15">CBS 121175</strain>
    </source>
</reference>
<keyword evidence="8" id="KW-0472">Membrane</keyword>
<dbReference type="Pfam" id="PF01522">
    <property type="entry name" value="Polysacc_deac_1"/>
    <property type="match status" value="1"/>
</dbReference>